<proteinExistence type="predicted"/>
<protein>
    <submittedName>
        <fullName evidence="2">Uncharacterized protein</fullName>
    </submittedName>
</protein>
<accession>A0A4Q4MDR5</accession>
<feature type="region of interest" description="Disordered" evidence="1">
    <location>
        <begin position="164"/>
        <end position="213"/>
    </location>
</feature>
<name>A0A4Q4MDR5_9PLEO</name>
<gene>
    <name evidence="2" type="ORF">AA0114_g7397</name>
</gene>
<dbReference type="EMBL" id="PDXA01000024">
    <property type="protein sequence ID" value="RYN48070.1"/>
    <property type="molecule type" value="Genomic_DNA"/>
</dbReference>
<reference evidence="3" key="1">
    <citation type="journal article" date="2019" name="bioRxiv">
        <title>Genomics, evolutionary history and diagnostics of the Alternaria alternata species group including apple and Asian pear pathotypes.</title>
        <authorList>
            <person name="Armitage A.D."/>
            <person name="Cockerton H.M."/>
            <person name="Sreenivasaprasad S."/>
            <person name="Woodhall J.W."/>
            <person name="Lane C.R."/>
            <person name="Harrison R.J."/>
            <person name="Clarkson J.P."/>
        </authorList>
    </citation>
    <scope>NUCLEOTIDE SEQUENCE [LARGE SCALE GENOMIC DNA]</scope>
    <source>
        <strain evidence="3">FERA 1082</strain>
    </source>
</reference>
<evidence type="ECO:0000313" key="3">
    <source>
        <dbReference type="Proteomes" id="UP000292402"/>
    </source>
</evidence>
<dbReference type="AlphaFoldDB" id="A0A4Q4MDR5"/>
<sequence>MPPQTTTTVTIVAIPTYYQTESHVFIYPKSRDERPTTTARYIVLTPASTETLTTRNAAIAKDVTDWGWRYDKAAKKNTWDKDIWRIWQREHGLKIGWADMERKEKEASEKGKKGKFVHGVKKAGIYLGKYGVTVCSDEQRLRKEESGKEEERRWRLADDQIVGMSEDLPDDPFADPPTEGGGTEEEGDFKSGNLRGGGGMDAKKSSPEKTAVYDVAPLTRHPWLLLG</sequence>
<organism evidence="2 3">
    <name type="scientific">Alternaria tenuissima</name>
    <dbReference type="NCBI Taxonomy" id="119927"/>
    <lineage>
        <taxon>Eukaryota</taxon>
        <taxon>Fungi</taxon>
        <taxon>Dikarya</taxon>
        <taxon>Ascomycota</taxon>
        <taxon>Pezizomycotina</taxon>
        <taxon>Dothideomycetes</taxon>
        <taxon>Pleosporomycetidae</taxon>
        <taxon>Pleosporales</taxon>
        <taxon>Pleosporineae</taxon>
        <taxon>Pleosporaceae</taxon>
        <taxon>Alternaria</taxon>
        <taxon>Alternaria sect. Alternaria</taxon>
        <taxon>Alternaria alternata complex</taxon>
    </lineage>
</organism>
<evidence type="ECO:0000256" key="1">
    <source>
        <dbReference type="SAM" id="MobiDB-lite"/>
    </source>
</evidence>
<dbReference type="Proteomes" id="UP000292402">
    <property type="component" value="Unassembled WGS sequence"/>
</dbReference>
<comment type="caution">
    <text evidence="2">The sequence shown here is derived from an EMBL/GenBank/DDBJ whole genome shotgun (WGS) entry which is preliminary data.</text>
</comment>
<evidence type="ECO:0000313" key="2">
    <source>
        <dbReference type="EMBL" id="RYN48070.1"/>
    </source>
</evidence>